<dbReference type="RefSeq" id="WP_194538970.1">
    <property type="nucleotide sequence ID" value="NZ_JACEFB010000011.1"/>
</dbReference>
<evidence type="ECO:0000313" key="2">
    <source>
        <dbReference type="EMBL" id="MBA2227146.1"/>
    </source>
</evidence>
<evidence type="ECO:0000313" key="3">
    <source>
        <dbReference type="Proteomes" id="UP000542342"/>
    </source>
</evidence>
<name>A0A7V8VFR2_9BACT</name>
<keyword evidence="3" id="KW-1185">Reference proteome</keyword>
<dbReference type="Proteomes" id="UP000542342">
    <property type="component" value="Unassembled WGS sequence"/>
</dbReference>
<reference evidence="2 3" key="1">
    <citation type="submission" date="2020-07" db="EMBL/GenBank/DDBJ databases">
        <title>Thermogemmata thermophila gen. nov., sp. nov., a novel moderate thermophilic planctomycete from a Kamchatka hot spring.</title>
        <authorList>
            <person name="Elcheninov A.G."/>
            <person name="Podosokorskaya O.A."/>
            <person name="Kovaleva O.L."/>
            <person name="Novikov A."/>
            <person name="Bonch-Osmolovskaya E.A."/>
            <person name="Toshchakov S.V."/>
            <person name="Kublanov I.V."/>
        </authorList>
    </citation>
    <scope>NUCLEOTIDE SEQUENCE [LARGE SCALE GENOMIC DNA]</scope>
    <source>
        <strain evidence="2 3">2918</strain>
    </source>
</reference>
<accession>A0A7V8VFR2</accession>
<dbReference type="EMBL" id="JACEFB010000011">
    <property type="protein sequence ID" value="MBA2227146.1"/>
    <property type="molecule type" value="Genomic_DNA"/>
</dbReference>
<sequence>MAVSQFGLQLEEKQAAQRTESAGRGENARRFHAEVKSRVRHQAAA</sequence>
<feature type="compositionally biased region" description="Basic and acidic residues" evidence="1">
    <location>
        <begin position="10"/>
        <end position="37"/>
    </location>
</feature>
<evidence type="ECO:0000256" key="1">
    <source>
        <dbReference type="SAM" id="MobiDB-lite"/>
    </source>
</evidence>
<proteinExistence type="predicted"/>
<comment type="caution">
    <text evidence="2">The sequence shown here is derived from an EMBL/GenBank/DDBJ whole genome shotgun (WGS) entry which is preliminary data.</text>
</comment>
<protein>
    <submittedName>
        <fullName evidence="2">Uncharacterized protein</fullName>
    </submittedName>
</protein>
<organism evidence="2 3">
    <name type="scientific">Thermogemmata fonticola</name>
    <dbReference type="NCBI Taxonomy" id="2755323"/>
    <lineage>
        <taxon>Bacteria</taxon>
        <taxon>Pseudomonadati</taxon>
        <taxon>Planctomycetota</taxon>
        <taxon>Planctomycetia</taxon>
        <taxon>Gemmatales</taxon>
        <taxon>Gemmataceae</taxon>
        <taxon>Thermogemmata</taxon>
    </lineage>
</organism>
<dbReference type="AlphaFoldDB" id="A0A7V8VFR2"/>
<gene>
    <name evidence="2" type="ORF">H0921_13365</name>
</gene>
<feature type="region of interest" description="Disordered" evidence="1">
    <location>
        <begin position="1"/>
        <end position="45"/>
    </location>
</feature>